<comment type="caution">
    <text evidence="7">The sequence shown here is derived from an EMBL/GenBank/DDBJ whole genome shotgun (WGS) entry which is preliminary data.</text>
</comment>
<feature type="transmembrane region" description="Helical" evidence="6">
    <location>
        <begin position="182"/>
        <end position="201"/>
    </location>
</feature>
<dbReference type="GO" id="GO:0140359">
    <property type="term" value="F:ABC-type transporter activity"/>
    <property type="evidence" value="ECO:0007669"/>
    <property type="project" value="InterPro"/>
</dbReference>
<accession>A0A9D6Z193</accession>
<dbReference type="EMBL" id="JACRDE010000395">
    <property type="protein sequence ID" value="MBI5250828.1"/>
    <property type="molecule type" value="Genomic_DNA"/>
</dbReference>
<dbReference type="AlphaFoldDB" id="A0A9D6Z193"/>
<evidence type="ECO:0000256" key="6">
    <source>
        <dbReference type="SAM" id="Phobius"/>
    </source>
</evidence>
<comment type="subcellular location">
    <subcellularLocation>
        <location evidence="1">Cell membrane</location>
        <topology evidence="1">Multi-pass membrane protein</topology>
    </subcellularLocation>
</comment>
<organism evidence="7 8">
    <name type="scientific">Desulfomonile tiedjei</name>
    <dbReference type="NCBI Taxonomy" id="2358"/>
    <lineage>
        <taxon>Bacteria</taxon>
        <taxon>Pseudomonadati</taxon>
        <taxon>Thermodesulfobacteriota</taxon>
        <taxon>Desulfomonilia</taxon>
        <taxon>Desulfomonilales</taxon>
        <taxon>Desulfomonilaceae</taxon>
        <taxon>Desulfomonile</taxon>
    </lineage>
</organism>
<dbReference type="Proteomes" id="UP000807825">
    <property type="component" value="Unassembled WGS sequence"/>
</dbReference>
<dbReference type="PANTHER" id="PTHR30294">
    <property type="entry name" value="MEMBRANE COMPONENT OF ABC TRANSPORTER YHHJ-RELATED"/>
    <property type="match status" value="1"/>
</dbReference>
<evidence type="ECO:0000256" key="3">
    <source>
        <dbReference type="ARBA" id="ARBA00022692"/>
    </source>
</evidence>
<keyword evidence="2" id="KW-1003">Cell membrane</keyword>
<keyword evidence="4 6" id="KW-1133">Transmembrane helix</keyword>
<evidence type="ECO:0000313" key="7">
    <source>
        <dbReference type="EMBL" id="MBI5250828.1"/>
    </source>
</evidence>
<dbReference type="Pfam" id="PF12679">
    <property type="entry name" value="ABC2_membrane_2"/>
    <property type="match status" value="1"/>
</dbReference>
<dbReference type="GO" id="GO:0005886">
    <property type="term" value="C:plasma membrane"/>
    <property type="evidence" value="ECO:0007669"/>
    <property type="project" value="UniProtKB-SubCell"/>
</dbReference>
<evidence type="ECO:0000256" key="1">
    <source>
        <dbReference type="ARBA" id="ARBA00004651"/>
    </source>
</evidence>
<evidence type="ECO:0000313" key="8">
    <source>
        <dbReference type="Proteomes" id="UP000807825"/>
    </source>
</evidence>
<feature type="transmembrane region" description="Helical" evidence="6">
    <location>
        <begin position="12"/>
        <end position="38"/>
    </location>
</feature>
<keyword evidence="3 6" id="KW-0812">Transmembrane</keyword>
<feature type="transmembrane region" description="Helical" evidence="6">
    <location>
        <begin position="111"/>
        <end position="130"/>
    </location>
</feature>
<reference evidence="7" key="1">
    <citation type="submission" date="2020-07" db="EMBL/GenBank/DDBJ databases">
        <title>Huge and variable diversity of episymbiotic CPR bacteria and DPANN archaea in groundwater ecosystems.</title>
        <authorList>
            <person name="He C.Y."/>
            <person name="Keren R."/>
            <person name="Whittaker M."/>
            <person name="Farag I.F."/>
            <person name="Doudna J."/>
            <person name="Cate J.H.D."/>
            <person name="Banfield J.F."/>
        </authorList>
    </citation>
    <scope>NUCLEOTIDE SEQUENCE</scope>
    <source>
        <strain evidence="7">NC_groundwater_1664_Pr3_B-0.1um_52_9</strain>
    </source>
</reference>
<gene>
    <name evidence="7" type="ORF">HY912_15170</name>
</gene>
<feature type="transmembrane region" description="Helical" evidence="6">
    <location>
        <begin position="221"/>
        <end position="246"/>
    </location>
</feature>
<proteinExistence type="predicted"/>
<keyword evidence="5 6" id="KW-0472">Membrane</keyword>
<name>A0A9D6Z193_9BACT</name>
<dbReference type="PANTHER" id="PTHR30294:SF29">
    <property type="entry name" value="MULTIDRUG ABC TRANSPORTER PERMEASE YBHS-RELATED"/>
    <property type="match status" value="1"/>
</dbReference>
<protein>
    <submittedName>
        <fullName evidence="7">ABC transporter permease subunit</fullName>
    </submittedName>
</protein>
<feature type="transmembrane region" description="Helical" evidence="6">
    <location>
        <begin position="150"/>
        <end position="170"/>
    </location>
</feature>
<dbReference type="InterPro" id="IPR051449">
    <property type="entry name" value="ABC-2_transporter_component"/>
</dbReference>
<evidence type="ECO:0000256" key="2">
    <source>
        <dbReference type="ARBA" id="ARBA00022475"/>
    </source>
</evidence>
<feature type="transmembrane region" description="Helical" evidence="6">
    <location>
        <begin position="70"/>
        <end position="90"/>
    </location>
</feature>
<evidence type="ECO:0000256" key="5">
    <source>
        <dbReference type="ARBA" id="ARBA00023136"/>
    </source>
</evidence>
<evidence type="ECO:0000256" key="4">
    <source>
        <dbReference type="ARBA" id="ARBA00022989"/>
    </source>
</evidence>
<sequence length="256" mass="28427">MTGLIAVFRKEMAGFFVSPVAYCVIASFLFIFGFFFWANMSFMSLVSLQAMNNPMIAERINLTDIVVRPLLQNMGIVLLFLIPLLSMRVFAEEKKSGSIELLLTYPISDAAVVLGKFLASALLLLIMLLATWPSMILLFGIGDPDAGNMLTGYLGLFLMGGAFMALGVFVSSLTENQIISGALTFGAALLFWVLSWSSTLAGDPWGTVLRQLSILEHLESFYKGLINVSDLSFFVLFTSFFLFMTFRSLETYRWRG</sequence>